<proteinExistence type="predicted"/>
<evidence type="ECO:0008006" key="4">
    <source>
        <dbReference type="Google" id="ProtNLM"/>
    </source>
</evidence>
<reference evidence="2 3" key="1">
    <citation type="submission" date="2021-02" db="EMBL/GenBank/DDBJ databases">
        <title>Complete genome of Desulfoluna sp. strain ASN36.</title>
        <authorList>
            <person name="Takahashi A."/>
            <person name="Kojima H."/>
            <person name="Fukui M."/>
        </authorList>
    </citation>
    <scope>NUCLEOTIDE SEQUENCE [LARGE SCALE GENOMIC DNA]</scope>
    <source>
        <strain evidence="2 3">ASN36</strain>
    </source>
</reference>
<dbReference type="RefSeq" id="WP_236891390.1">
    <property type="nucleotide sequence ID" value="NZ_AP024488.1"/>
</dbReference>
<dbReference type="EMBL" id="AP024488">
    <property type="protein sequence ID" value="BCS95105.1"/>
    <property type="molecule type" value="Genomic_DNA"/>
</dbReference>
<accession>A0ABM7PD22</accession>
<protein>
    <recommendedName>
        <fullName evidence="4">Nicotinamide riboside transporter PnuC</fullName>
    </recommendedName>
</protein>
<evidence type="ECO:0000313" key="2">
    <source>
        <dbReference type="EMBL" id="BCS95105.1"/>
    </source>
</evidence>
<gene>
    <name evidence="2" type="ORF">DSLASN_07370</name>
</gene>
<feature type="transmembrane region" description="Helical" evidence="1">
    <location>
        <begin position="146"/>
        <end position="162"/>
    </location>
</feature>
<sequence>MDLVLQLWGGLFYLTNKICFSLAEGKAEKTKRELRLAGWVIYILGVPAWVIILIMKHNWIAASIEAGGIPAMLLGLLNVYRNGAETNRVFDLVASLSTYAFMVFGVSYSLYDYGGLNSISQVLEIGVMVGFLLGSYFLAKNKNSGWLFFMLMNGSMGTLMVLQGKPILAFQQALSLCFVVYGFLCATNTRRVQEGEV</sequence>
<keyword evidence="1" id="KW-0812">Transmembrane</keyword>
<keyword evidence="1" id="KW-0472">Membrane</keyword>
<evidence type="ECO:0000313" key="3">
    <source>
        <dbReference type="Proteomes" id="UP001320148"/>
    </source>
</evidence>
<name>A0ABM7PD22_9BACT</name>
<keyword evidence="3" id="KW-1185">Reference proteome</keyword>
<feature type="transmembrane region" description="Helical" evidence="1">
    <location>
        <begin position="36"/>
        <end position="54"/>
    </location>
</feature>
<feature type="transmembrane region" description="Helical" evidence="1">
    <location>
        <begin position="168"/>
        <end position="186"/>
    </location>
</feature>
<dbReference type="Proteomes" id="UP001320148">
    <property type="component" value="Chromosome"/>
</dbReference>
<evidence type="ECO:0000256" key="1">
    <source>
        <dbReference type="SAM" id="Phobius"/>
    </source>
</evidence>
<feature type="transmembrane region" description="Helical" evidence="1">
    <location>
        <begin position="60"/>
        <end position="80"/>
    </location>
</feature>
<feature type="transmembrane region" description="Helical" evidence="1">
    <location>
        <begin position="92"/>
        <end position="110"/>
    </location>
</feature>
<feature type="transmembrane region" description="Helical" evidence="1">
    <location>
        <begin position="122"/>
        <end position="139"/>
    </location>
</feature>
<keyword evidence="1" id="KW-1133">Transmembrane helix</keyword>
<organism evidence="2 3">
    <name type="scientific">Desulfoluna limicola</name>
    <dbReference type="NCBI Taxonomy" id="2810562"/>
    <lineage>
        <taxon>Bacteria</taxon>
        <taxon>Pseudomonadati</taxon>
        <taxon>Thermodesulfobacteriota</taxon>
        <taxon>Desulfobacteria</taxon>
        <taxon>Desulfobacterales</taxon>
        <taxon>Desulfolunaceae</taxon>
        <taxon>Desulfoluna</taxon>
    </lineage>
</organism>